<dbReference type="Proteomes" id="UP001199296">
    <property type="component" value="Unassembled WGS sequence"/>
</dbReference>
<comment type="similarity">
    <text evidence="3 9">Belongs to the FliF family.</text>
</comment>
<evidence type="ECO:0000256" key="3">
    <source>
        <dbReference type="ARBA" id="ARBA00007971"/>
    </source>
</evidence>
<evidence type="ECO:0000259" key="12">
    <source>
        <dbReference type="Pfam" id="PF01514"/>
    </source>
</evidence>
<comment type="subcellular location">
    <subcellularLocation>
        <location evidence="1 9">Bacterial flagellum basal body</location>
    </subcellularLocation>
    <subcellularLocation>
        <location evidence="2">Cell membrane</location>
        <topology evidence="2">Multi-pass membrane protein</topology>
    </subcellularLocation>
</comment>
<dbReference type="InterPro" id="IPR013556">
    <property type="entry name" value="Flag_M-ring_C"/>
</dbReference>
<accession>A0AAW4X088</accession>
<keyword evidence="8 9" id="KW-0975">Bacterial flagellum</keyword>
<evidence type="ECO:0000256" key="10">
    <source>
        <dbReference type="SAM" id="MobiDB-lite"/>
    </source>
</evidence>
<protein>
    <recommendedName>
        <fullName evidence="9">Flagellar M-ring protein</fullName>
    </recommendedName>
</protein>
<evidence type="ECO:0000256" key="6">
    <source>
        <dbReference type="ARBA" id="ARBA00022989"/>
    </source>
</evidence>
<gene>
    <name evidence="14" type="primary">fliF</name>
    <name evidence="14" type="ORF">LJ207_07725</name>
</gene>
<sequence length="511" mass="56366">MAELFEKYKKEIIAFWEKLNKSKKLMLIALIVAMTFFFGYLIIRGSSSNYQALYRDLTAADAGAVVDILEEQNVSYQIESNGSTILVPEAELYPLRLELANQGLPSQGVVGFEIFNSSEFGSTEFEREVNYYRALGGELSRSIQSISGISFARVQISPPEQSLFLAEEKAASASVILDLERGFNIDNNQVQAIQNLVASGVQDLAVAEVTIVDTSGALLSANSSSDEWGSSSDHFALSQEFENSLENDLSVLLNRVLGPDNFVVKVNADLNFDQLESESTTFTPVVDDEGIIRSQEMTSQSQSGGMTGGTPGTDSNIPQYQAVEGQESSSESQSTITNYEINQRIERQVYAPGELQRLSVSVIVDEETDQQTIDQIRGAVSAAVAYDEGRGDELNVSAIRFDRSLERAVEEARLAQEESQRRENYIYGGLIIFILVITAGLITFLYRKRSAQPQKGTQVDLRAADEEAEEALFQKDAEAEKTAKVKRELENMVHADPESAAKLLRGWLAED</sequence>
<dbReference type="GO" id="GO:0003774">
    <property type="term" value="F:cytoskeletal motor activity"/>
    <property type="evidence" value="ECO:0007669"/>
    <property type="project" value="InterPro"/>
</dbReference>
<evidence type="ECO:0000313" key="15">
    <source>
        <dbReference type="Proteomes" id="UP001199296"/>
    </source>
</evidence>
<dbReference type="EMBL" id="JAJFAT010000009">
    <property type="protein sequence ID" value="MCC3145210.1"/>
    <property type="molecule type" value="Genomic_DNA"/>
</dbReference>
<proteinExistence type="inferred from homology"/>
<feature type="domain" description="Flagellar M-ring N-terminal" evidence="12">
    <location>
        <begin position="47"/>
        <end position="220"/>
    </location>
</feature>
<keyword evidence="14" id="KW-0969">Cilium</keyword>
<organism evidence="14 15">
    <name type="scientific">Halanaerobium polyolivorans</name>
    <dbReference type="NCBI Taxonomy" id="2886943"/>
    <lineage>
        <taxon>Bacteria</taxon>
        <taxon>Bacillati</taxon>
        <taxon>Bacillota</taxon>
        <taxon>Clostridia</taxon>
        <taxon>Halanaerobiales</taxon>
        <taxon>Halanaerobiaceae</taxon>
        <taxon>Halanaerobium</taxon>
    </lineage>
</organism>
<keyword evidence="5 11" id="KW-0812">Transmembrane</keyword>
<dbReference type="InterPro" id="IPR043427">
    <property type="entry name" value="YscJ/FliF"/>
</dbReference>
<evidence type="ECO:0000256" key="9">
    <source>
        <dbReference type="PIRNR" id="PIRNR004862"/>
    </source>
</evidence>
<dbReference type="RefSeq" id="WP_229345799.1">
    <property type="nucleotide sequence ID" value="NZ_JAJFAT010000009.1"/>
</dbReference>
<dbReference type="NCBIfam" id="TIGR00206">
    <property type="entry name" value="fliF"/>
    <property type="match status" value="1"/>
</dbReference>
<evidence type="ECO:0000313" key="14">
    <source>
        <dbReference type="EMBL" id="MCC3145210.1"/>
    </source>
</evidence>
<dbReference type="Pfam" id="PF08345">
    <property type="entry name" value="YscJ_FliF_C"/>
    <property type="match status" value="1"/>
</dbReference>
<comment type="function">
    <text evidence="9">The M ring may be actively involved in energy transduction.</text>
</comment>
<evidence type="ECO:0000256" key="5">
    <source>
        <dbReference type="ARBA" id="ARBA00022692"/>
    </source>
</evidence>
<dbReference type="Gene3D" id="3.30.300.30">
    <property type="match status" value="1"/>
</dbReference>
<keyword evidence="6 11" id="KW-1133">Transmembrane helix</keyword>
<evidence type="ECO:0000256" key="4">
    <source>
        <dbReference type="ARBA" id="ARBA00022475"/>
    </source>
</evidence>
<reference evidence="14 15" key="1">
    <citation type="submission" date="2021-10" db="EMBL/GenBank/DDBJ databases">
        <authorList>
            <person name="Grouzdev D.S."/>
            <person name="Pantiukh K.S."/>
            <person name="Krutkina M.S."/>
        </authorList>
    </citation>
    <scope>NUCLEOTIDE SEQUENCE [LARGE SCALE GENOMIC DNA]</scope>
    <source>
        <strain evidence="14 15">Z-7514</strain>
    </source>
</reference>
<dbReference type="InterPro" id="IPR045851">
    <property type="entry name" value="AMP-bd_C_sf"/>
</dbReference>
<evidence type="ECO:0000256" key="8">
    <source>
        <dbReference type="ARBA" id="ARBA00023143"/>
    </source>
</evidence>
<name>A0AAW4X088_9FIRM</name>
<dbReference type="PRINTS" id="PR01009">
    <property type="entry name" value="FLGMRINGFLIF"/>
</dbReference>
<evidence type="ECO:0000256" key="11">
    <source>
        <dbReference type="SAM" id="Phobius"/>
    </source>
</evidence>
<comment type="caution">
    <text evidence="14">The sequence shown here is derived from an EMBL/GenBank/DDBJ whole genome shotgun (WGS) entry which is preliminary data.</text>
</comment>
<keyword evidence="7 11" id="KW-0472">Membrane</keyword>
<evidence type="ECO:0000259" key="13">
    <source>
        <dbReference type="Pfam" id="PF08345"/>
    </source>
</evidence>
<keyword evidence="15" id="KW-1185">Reference proteome</keyword>
<dbReference type="InterPro" id="IPR006182">
    <property type="entry name" value="FliF_N_dom"/>
</dbReference>
<dbReference type="InterPro" id="IPR000067">
    <property type="entry name" value="FlgMring_FliF"/>
</dbReference>
<feature type="transmembrane region" description="Helical" evidence="11">
    <location>
        <begin position="425"/>
        <end position="446"/>
    </location>
</feature>
<dbReference type="PANTHER" id="PTHR30046">
    <property type="entry name" value="FLAGELLAR M-RING PROTEIN"/>
    <property type="match status" value="1"/>
</dbReference>
<evidence type="ECO:0000256" key="1">
    <source>
        <dbReference type="ARBA" id="ARBA00004117"/>
    </source>
</evidence>
<dbReference type="PIRSF" id="PIRSF004862">
    <property type="entry name" value="FliF"/>
    <property type="match status" value="1"/>
</dbReference>
<dbReference type="GO" id="GO:0071973">
    <property type="term" value="P:bacterial-type flagellum-dependent cell motility"/>
    <property type="evidence" value="ECO:0007669"/>
    <property type="project" value="InterPro"/>
</dbReference>
<evidence type="ECO:0000256" key="2">
    <source>
        <dbReference type="ARBA" id="ARBA00004651"/>
    </source>
</evidence>
<feature type="transmembrane region" description="Helical" evidence="11">
    <location>
        <begin position="25"/>
        <end position="43"/>
    </location>
</feature>
<feature type="domain" description="Flagellar M-ring C-terminal" evidence="13">
    <location>
        <begin position="253"/>
        <end position="401"/>
    </location>
</feature>
<dbReference type="GO" id="GO:0009431">
    <property type="term" value="C:bacterial-type flagellum basal body, MS ring"/>
    <property type="evidence" value="ECO:0007669"/>
    <property type="project" value="InterPro"/>
</dbReference>
<keyword evidence="4" id="KW-1003">Cell membrane</keyword>
<dbReference type="GO" id="GO:0005886">
    <property type="term" value="C:plasma membrane"/>
    <property type="evidence" value="ECO:0007669"/>
    <property type="project" value="UniProtKB-SubCell"/>
</dbReference>
<dbReference type="Pfam" id="PF01514">
    <property type="entry name" value="YscJ_FliF"/>
    <property type="match status" value="1"/>
</dbReference>
<keyword evidence="14" id="KW-0282">Flagellum</keyword>
<evidence type="ECO:0000256" key="7">
    <source>
        <dbReference type="ARBA" id="ARBA00023136"/>
    </source>
</evidence>
<keyword evidence="14" id="KW-0966">Cell projection</keyword>
<feature type="region of interest" description="Disordered" evidence="10">
    <location>
        <begin position="292"/>
        <end position="335"/>
    </location>
</feature>
<dbReference type="PANTHER" id="PTHR30046:SF0">
    <property type="entry name" value="FLAGELLAR M-RING PROTEIN"/>
    <property type="match status" value="1"/>
</dbReference>
<dbReference type="AlphaFoldDB" id="A0AAW4X088"/>